<evidence type="ECO:0000313" key="1">
    <source>
        <dbReference type="EMBL" id="JAS68870.1"/>
    </source>
</evidence>
<dbReference type="EMBL" id="GECZ01000899">
    <property type="protein sequence ID" value="JAS68870.1"/>
    <property type="molecule type" value="Transcribed_RNA"/>
</dbReference>
<name>A0A1B6H2M2_9HEMI</name>
<gene>
    <name evidence="1" type="ORF">g.16869</name>
</gene>
<protein>
    <submittedName>
        <fullName evidence="1">Uncharacterized protein</fullName>
    </submittedName>
</protein>
<sequence length="225" mass="25220">SLKYYHLVKLVIVQCNDLVGHSHFYLGDSRRITTEEIMWRTTTVAVLLMASSLIIEALPTEYKANTKKSQILGVNKKENIPTAARSIGFNMTPQQKRARISELQTDLACVIANDIVIASKTYMKKAATFSKKETADFFNSVALNTMESISYRIETIQNLIETNSQDKAKEIAEKIANEAAIKGFKILQESKGKLNWSVMESGVVGISNDIKELIRQALTDHYSNL</sequence>
<dbReference type="AlphaFoldDB" id="A0A1B6H2M2"/>
<feature type="non-terminal residue" evidence="1">
    <location>
        <position position="1"/>
    </location>
</feature>
<organism evidence="1">
    <name type="scientific">Cuerna arida</name>
    <dbReference type="NCBI Taxonomy" id="1464854"/>
    <lineage>
        <taxon>Eukaryota</taxon>
        <taxon>Metazoa</taxon>
        <taxon>Ecdysozoa</taxon>
        <taxon>Arthropoda</taxon>
        <taxon>Hexapoda</taxon>
        <taxon>Insecta</taxon>
        <taxon>Pterygota</taxon>
        <taxon>Neoptera</taxon>
        <taxon>Paraneoptera</taxon>
        <taxon>Hemiptera</taxon>
        <taxon>Auchenorrhyncha</taxon>
        <taxon>Membracoidea</taxon>
        <taxon>Cicadellidae</taxon>
        <taxon>Cicadellinae</taxon>
        <taxon>Proconiini</taxon>
        <taxon>Cuerna</taxon>
    </lineage>
</organism>
<proteinExistence type="predicted"/>
<accession>A0A1B6H2M2</accession>
<reference evidence="1" key="1">
    <citation type="submission" date="2015-11" db="EMBL/GenBank/DDBJ databases">
        <title>De novo transcriptome assembly of four potential Pierce s Disease insect vectors from Arizona vineyards.</title>
        <authorList>
            <person name="Tassone E.E."/>
        </authorList>
    </citation>
    <scope>NUCLEOTIDE SEQUENCE</scope>
</reference>